<reference evidence="7" key="2">
    <citation type="submission" date="2019-09" db="UniProtKB">
        <authorList>
            <consortium name="WormBaseParasite"/>
        </authorList>
    </citation>
    <scope>IDENTIFICATION</scope>
</reference>
<evidence type="ECO:0000256" key="1">
    <source>
        <dbReference type="SAM" id="Coils"/>
    </source>
</evidence>
<feature type="region of interest" description="Disordered" evidence="2">
    <location>
        <begin position="159"/>
        <end position="184"/>
    </location>
</feature>
<dbReference type="OrthoDB" id="5867022at2759"/>
<evidence type="ECO:0000313" key="6">
    <source>
        <dbReference type="Proteomes" id="UP000050761"/>
    </source>
</evidence>
<dbReference type="InterPro" id="IPR003677">
    <property type="entry name" value="ANIS5_cation-bd"/>
</dbReference>
<keyword evidence="1" id="KW-0175">Coiled coil</keyword>
<evidence type="ECO:0000256" key="2">
    <source>
        <dbReference type="SAM" id="MobiDB-lite"/>
    </source>
</evidence>
<dbReference type="Proteomes" id="UP000050761">
    <property type="component" value="Unassembled WGS sequence"/>
</dbReference>
<accession>A0A183F9G4</accession>
<keyword evidence="3" id="KW-0732">Signal</keyword>
<organism evidence="6 7">
    <name type="scientific">Heligmosomoides polygyrus</name>
    <name type="common">Parasitic roundworm</name>
    <dbReference type="NCBI Taxonomy" id="6339"/>
    <lineage>
        <taxon>Eukaryota</taxon>
        <taxon>Metazoa</taxon>
        <taxon>Ecdysozoa</taxon>
        <taxon>Nematoda</taxon>
        <taxon>Chromadorea</taxon>
        <taxon>Rhabditida</taxon>
        <taxon>Rhabditina</taxon>
        <taxon>Rhabditomorpha</taxon>
        <taxon>Strongyloidea</taxon>
        <taxon>Heligmosomidae</taxon>
        <taxon>Heligmosomoides</taxon>
    </lineage>
</organism>
<dbReference type="PANTHER" id="PTHR21593">
    <property type="entry name" value="PRION-LIKE- Q/N-RICH -DOMAIN-BEARING PROTEIN PROTEIN"/>
    <property type="match status" value="1"/>
</dbReference>
<dbReference type="PANTHER" id="PTHR21593:SF36">
    <property type="entry name" value="DUF148 DOMAIN-CONTAINING PROTEIN-RELATED"/>
    <property type="match status" value="1"/>
</dbReference>
<feature type="chain" id="PRO_5044551312" evidence="3">
    <location>
        <begin position="18"/>
        <end position="251"/>
    </location>
</feature>
<feature type="coiled-coil region" evidence="1">
    <location>
        <begin position="78"/>
        <end position="141"/>
    </location>
</feature>
<gene>
    <name evidence="5" type="ORF">HPBE_LOCUS2806</name>
</gene>
<evidence type="ECO:0000256" key="3">
    <source>
        <dbReference type="SAM" id="SignalP"/>
    </source>
</evidence>
<reference evidence="5 6" key="1">
    <citation type="submission" date="2018-11" db="EMBL/GenBank/DDBJ databases">
        <authorList>
            <consortium name="Pathogen Informatics"/>
        </authorList>
    </citation>
    <scope>NUCLEOTIDE SEQUENCE [LARGE SCALE GENOMIC DNA]</scope>
</reference>
<feature type="domain" description="SXP/RAL-2 family protein Ani s 5-like cation-binding" evidence="4">
    <location>
        <begin position="49"/>
        <end position="156"/>
    </location>
</feature>
<proteinExistence type="predicted"/>
<accession>A0A3P7XEV4</accession>
<sequence length="251" mass="28333">MNVAFVVLVLGAALCDAHLGVGRDDRGGRPGSHHRGPPPPPYLENVTEEAREEYFSIVSNMDKTIAAQKQEILEWGQKYGIQDKVKEFNEKRESMENEMKQNVTDLIAALPSALQQFSAIRENEDQTRIQQEEALRKLKAADPKVHDVLRFIFHQFKPRHPHRKPSHQGIGGFERQGGFGGPRGIGRDRMTGRPRGHGGFEGRPGFGGFQGYQMFLVPAKLLYCGVKWMKIRVFAGKRDDRFFGSDEDSSE</sequence>
<keyword evidence="6" id="KW-1185">Reference proteome</keyword>
<dbReference type="WBParaSite" id="HPBE_0000280601-mRNA-1">
    <property type="protein sequence ID" value="HPBE_0000280601-mRNA-1"/>
    <property type="gene ID" value="HPBE_0000280601"/>
</dbReference>
<evidence type="ECO:0000313" key="7">
    <source>
        <dbReference type="WBParaSite" id="HPBE_0000280601-mRNA-1"/>
    </source>
</evidence>
<feature type="compositionally biased region" description="Gly residues" evidence="2">
    <location>
        <begin position="169"/>
        <end position="184"/>
    </location>
</feature>
<name>A0A183F9G4_HELPZ</name>
<dbReference type="Pfam" id="PF02520">
    <property type="entry name" value="ANIS5_cation-bd"/>
    <property type="match status" value="1"/>
</dbReference>
<evidence type="ECO:0000259" key="4">
    <source>
        <dbReference type="Pfam" id="PF02520"/>
    </source>
</evidence>
<dbReference type="InterPro" id="IPR052823">
    <property type="entry name" value="SXP/RAL-2_related"/>
</dbReference>
<protein>
    <submittedName>
        <fullName evidence="7">DUF148 domain-containing protein</fullName>
    </submittedName>
</protein>
<feature type="signal peptide" evidence="3">
    <location>
        <begin position="1"/>
        <end position="17"/>
    </location>
</feature>
<evidence type="ECO:0000313" key="5">
    <source>
        <dbReference type="EMBL" id="VDO28418.1"/>
    </source>
</evidence>
<dbReference type="EMBL" id="UZAH01005002">
    <property type="protein sequence ID" value="VDO28418.1"/>
    <property type="molecule type" value="Genomic_DNA"/>
</dbReference>
<feature type="region of interest" description="Disordered" evidence="2">
    <location>
        <begin position="21"/>
        <end position="44"/>
    </location>
</feature>
<dbReference type="AlphaFoldDB" id="A0A183F9G4"/>